<keyword evidence="7" id="KW-0676">Redox-active center</keyword>
<dbReference type="SUPFAM" id="SSF52833">
    <property type="entry name" value="Thioredoxin-like"/>
    <property type="match status" value="1"/>
</dbReference>
<gene>
    <name evidence="9" type="primary">GLRX</name>
</gene>
<dbReference type="OMA" id="KPGHLEC"/>
<dbReference type="Gene3D" id="3.40.30.10">
    <property type="entry name" value="Glutaredoxin"/>
    <property type="match status" value="1"/>
</dbReference>
<keyword evidence="10" id="KW-1185">Reference proteome</keyword>
<dbReference type="GO" id="GO:0005739">
    <property type="term" value="C:mitochondrion"/>
    <property type="evidence" value="ECO:0007669"/>
    <property type="project" value="TreeGrafter"/>
</dbReference>
<dbReference type="STRING" id="8840.ENSAPLP00000019062"/>
<evidence type="ECO:0000313" key="9">
    <source>
        <dbReference type="Ensembl" id="ENSAPLP00000019062.1"/>
    </source>
</evidence>
<dbReference type="Proteomes" id="UP000016666">
    <property type="component" value="Chromosome Z"/>
</dbReference>
<protein>
    <recommendedName>
        <fullName evidence="3">Glutaredoxin-1</fullName>
    </recommendedName>
</protein>
<name>A0A493SZN6_ANAPP</name>
<comment type="similarity">
    <text evidence="2">Belongs to the glutaredoxin family.</text>
</comment>
<comment type="function">
    <text evidence="1">Has a glutathione-disulfide oxidoreductase activity in the presence of NADPH and glutathione reductase. Reduces low molecular weight disulfides and proteins.</text>
</comment>
<dbReference type="PANTHER" id="PTHR46185">
    <property type="entry name" value="GLUTAREDOXIN-1"/>
    <property type="match status" value="1"/>
</dbReference>
<dbReference type="GeneTree" id="ENSGT00900000141068"/>
<evidence type="ECO:0000313" key="10">
    <source>
        <dbReference type="Proteomes" id="UP000016666"/>
    </source>
</evidence>
<dbReference type="InterPro" id="IPR036249">
    <property type="entry name" value="Thioredoxin-like_sf"/>
</dbReference>
<dbReference type="PROSITE" id="PS51354">
    <property type="entry name" value="GLUTAREDOXIN_2"/>
    <property type="match status" value="1"/>
</dbReference>
<keyword evidence="6" id="KW-1015">Disulfide bond</keyword>
<evidence type="ECO:0000256" key="3">
    <source>
        <dbReference type="ARBA" id="ARBA00013662"/>
    </source>
</evidence>
<dbReference type="GO" id="GO:0005634">
    <property type="term" value="C:nucleus"/>
    <property type="evidence" value="ECO:0007669"/>
    <property type="project" value="Ensembl"/>
</dbReference>
<evidence type="ECO:0000256" key="1">
    <source>
        <dbReference type="ARBA" id="ARBA00002549"/>
    </source>
</evidence>
<sequence length="101" mass="11371">MVDAFVNSKIRHDKVTLFVKGTCPYCRNAVALMQKFNFLPGHLEVVDITGMEDVQDYFQRTTGQRTVPRVFIGTTCIGGFSDLQNLYQQLPGMLQKIGALQ</sequence>
<evidence type="ECO:0000256" key="7">
    <source>
        <dbReference type="ARBA" id="ARBA00023284"/>
    </source>
</evidence>
<feature type="domain" description="Glutaredoxin" evidence="8">
    <location>
        <begin position="15"/>
        <end position="77"/>
    </location>
</feature>
<dbReference type="Pfam" id="PF00462">
    <property type="entry name" value="Glutaredoxin"/>
    <property type="match status" value="1"/>
</dbReference>
<dbReference type="GO" id="GO:0045838">
    <property type="term" value="P:positive regulation of membrane potential"/>
    <property type="evidence" value="ECO:0007669"/>
    <property type="project" value="Ensembl"/>
</dbReference>
<keyword evidence="5" id="KW-0249">Electron transport</keyword>
<keyword evidence="4" id="KW-0813">Transport</keyword>
<organism evidence="9 10">
    <name type="scientific">Anas platyrhynchos platyrhynchos</name>
    <name type="common">Northern mallard</name>
    <dbReference type="NCBI Taxonomy" id="8840"/>
    <lineage>
        <taxon>Eukaryota</taxon>
        <taxon>Metazoa</taxon>
        <taxon>Chordata</taxon>
        <taxon>Craniata</taxon>
        <taxon>Vertebrata</taxon>
        <taxon>Euteleostomi</taxon>
        <taxon>Archelosauria</taxon>
        <taxon>Archosauria</taxon>
        <taxon>Dinosauria</taxon>
        <taxon>Saurischia</taxon>
        <taxon>Theropoda</taxon>
        <taxon>Coelurosauria</taxon>
        <taxon>Aves</taxon>
        <taxon>Neognathae</taxon>
        <taxon>Galloanserae</taxon>
        <taxon>Anseriformes</taxon>
        <taxon>Anatidae</taxon>
        <taxon>Anatinae</taxon>
        <taxon>Anas</taxon>
    </lineage>
</organism>
<dbReference type="CDD" id="cd03419">
    <property type="entry name" value="GRX_GRXh_1_2_like"/>
    <property type="match status" value="1"/>
</dbReference>
<reference evidence="9" key="3">
    <citation type="submission" date="2025-09" db="UniProtKB">
        <authorList>
            <consortium name="Ensembl"/>
        </authorList>
    </citation>
    <scope>IDENTIFICATION</scope>
</reference>
<dbReference type="InterPro" id="IPR014025">
    <property type="entry name" value="Glutaredoxin_subgr"/>
</dbReference>
<dbReference type="InterPro" id="IPR047185">
    <property type="entry name" value="GLRX1"/>
</dbReference>
<dbReference type="PROSITE" id="PS00195">
    <property type="entry name" value="GLUTAREDOXIN_1"/>
    <property type="match status" value="1"/>
</dbReference>
<dbReference type="PRINTS" id="PR00160">
    <property type="entry name" value="GLUTAREDOXIN"/>
</dbReference>
<dbReference type="InterPro" id="IPR002109">
    <property type="entry name" value="Glutaredoxin"/>
</dbReference>
<evidence type="ECO:0000256" key="5">
    <source>
        <dbReference type="ARBA" id="ARBA00022982"/>
    </source>
</evidence>
<dbReference type="Ensembl" id="ENSAPLT00000040132.1">
    <property type="protein sequence ID" value="ENSAPLP00000019062.1"/>
    <property type="gene ID" value="ENSAPLG00000022742.1"/>
</dbReference>
<proteinExistence type="inferred from homology"/>
<evidence type="ECO:0000256" key="6">
    <source>
        <dbReference type="ARBA" id="ARBA00023157"/>
    </source>
</evidence>
<reference evidence="9" key="2">
    <citation type="submission" date="2025-08" db="UniProtKB">
        <authorList>
            <consortium name="Ensembl"/>
        </authorList>
    </citation>
    <scope>IDENTIFICATION</scope>
</reference>
<dbReference type="AlphaFoldDB" id="A0A493SZN6"/>
<dbReference type="GO" id="GO:0015038">
    <property type="term" value="F:glutathione disulfide oxidoreductase activity"/>
    <property type="evidence" value="ECO:0007669"/>
    <property type="project" value="TreeGrafter"/>
</dbReference>
<evidence type="ECO:0000259" key="8">
    <source>
        <dbReference type="Pfam" id="PF00462"/>
    </source>
</evidence>
<reference evidence="9 10" key="1">
    <citation type="submission" date="2017-10" db="EMBL/GenBank/DDBJ databases">
        <title>A new Pekin duck reference genome.</title>
        <authorList>
            <person name="Hou Z.-C."/>
            <person name="Zhou Z.-K."/>
            <person name="Zhu F."/>
            <person name="Hou S.-S."/>
        </authorList>
    </citation>
    <scope>NUCLEOTIDE SEQUENCE [LARGE SCALE GENOMIC DNA]</scope>
</reference>
<dbReference type="InterPro" id="IPR011767">
    <property type="entry name" value="GLR_AS"/>
</dbReference>
<dbReference type="GO" id="GO:0017080">
    <property type="term" value="F:sodium channel regulator activity"/>
    <property type="evidence" value="ECO:0007669"/>
    <property type="project" value="Ensembl"/>
</dbReference>
<dbReference type="PANTHER" id="PTHR46185:SF1">
    <property type="entry name" value="GLUTAREDOXIN-1"/>
    <property type="match status" value="1"/>
</dbReference>
<evidence type="ECO:0000256" key="4">
    <source>
        <dbReference type="ARBA" id="ARBA00022448"/>
    </source>
</evidence>
<accession>A0A493SZN6</accession>
<evidence type="ECO:0000256" key="2">
    <source>
        <dbReference type="ARBA" id="ARBA00007787"/>
    </source>
</evidence>